<accession>A0A9N8V9T2</accession>
<name>A0A9N8V9T2_9GLOM</name>
<sequence length="145" mass="16815">MPERITTPPTRSLAIRTPTPEIFSSSDEEEEHAPVPWHRDELELILFVNIRKFDRFILSSRPPLAPFPQGSPPEQLCHRVAKSILREYDSWRHTIQETAKMLRKEIHRRDAPPRTNLTGLHRPPRFHPFRAVTTGGSTEQSPQRG</sequence>
<protein>
    <submittedName>
        <fullName evidence="2">1672_t:CDS:1</fullName>
    </submittedName>
</protein>
<evidence type="ECO:0000313" key="2">
    <source>
        <dbReference type="EMBL" id="CAG8442553.1"/>
    </source>
</evidence>
<feature type="region of interest" description="Disordered" evidence="1">
    <location>
        <begin position="1"/>
        <end position="35"/>
    </location>
</feature>
<organism evidence="2 3">
    <name type="scientific">Ambispora leptoticha</name>
    <dbReference type="NCBI Taxonomy" id="144679"/>
    <lineage>
        <taxon>Eukaryota</taxon>
        <taxon>Fungi</taxon>
        <taxon>Fungi incertae sedis</taxon>
        <taxon>Mucoromycota</taxon>
        <taxon>Glomeromycotina</taxon>
        <taxon>Glomeromycetes</taxon>
        <taxon>Archaeosporales</taxon>
        <taxon>Ambisporaceae</taxon>
        <taxon>Ambispora</taxon>
    </lineage>
</organism>
<keyword evidence="3" id="KW-1185">Reference proteome</keyword>
<dbReference type="AlphaFoldDB" id="A0A9N8V9T2"/>
<evidence type="ECO:0000256" key="1">
    <source>
        <dbReference type="SAM" id="MobiDB-lite"/>
    </source>
</evidence>
<feature type="compositionally biased region" description="Polar residues" evidence="1">
    <location>
        <begin position="134"/>
        <end position="145"/>
    </location>
</feature>
<comment type="caution">
    <text evidence="2">The sequence shown here is derived from an EMBL/GenBank/DDBJ whole genome shotgun (WGS) entry which is preliminary data.</text>
</comment>
<proteinExistence type="predicted"/>
<dbReference type="OrthoDB" id="2423717at2759"/>
<gene>
    <name evidence="2" type="ORF">ALEPTO_LOCUS431</name>
</gene>
<dbReference type="Proteomes" id="UP000789508">
    <property type="component" value="Unassembled WGS sequence"/>
</dbReference>
<feature type="region of interest" description="Disordered" evidence="1">
    <location>
        <begin position="105"/>
        <end position="145"/>
    </location>
</feature>
<dbReference type="EMBL" id="CAJVPS010000025">
    <property type="protein sequence ID" value="CAG8442553.1"/>
    <property type="molecule type" value="Genomic_DNA"/>
</dbReference>
<reference evidence="2" key="1">
    <citation type="submission" date="2021-06" db="EMBL/GenBank/DDBJ databases">
        <authorList>
            <person name="Kallberg Y."/>
            <person name="Tangrot J."/>
            <person name="Rosling A."/>
        </authorList>
    </citation>
    <scope>NUCLEOTIDE SEQUENCE</scope>
    <source>
        <strain evidence="2">FL130A</strain>
    </source>
</reference>
<evidence type="ECO:0000313" key="3">
    <source>
        <dbReference type="Proteomes" id="UP000789508"/>
    </source>
</evidence>